<dbReference type="AlphaFoldDB" id="A0A517WCX5"/>
<evidence type="ECO:0000313" key="2">
    <source>
        <dbReference type="Proteomes" id="UP000320722"/>
    </source>
</evidence>
<name>A0A517WCX5_9PLAN</name>
<dbReference type="Proteomes" id="UP000320722">
    <property type="component" value="Chromosome"/>
</dbReference>
<dbReference type="EMBL" id="CP036347">
    <property type="protein sequence ID" value="QDU03109.1"/>
    <property type="molecule type" value="Genomic_DNA"/>
</dbReference>
<protein>
    <submittedName>
        <fullName evidence="1">Uncharacterized protein</fullName>
    </submittedName>
</protein>
<reference evidence="1 2" key="1">
    <citation type="submission" date="2019-02" db="EMBL/GenBank/DDBJ databases">
        <title>Deep-cultivation of Planctomycetes and their phenomic and genomic characterization uncovers novel biology.</title>
        <authorList>
            <person name="Wiegand S."/>
            <person name="Jogler M."/>
            <person name="Boedeker C."/>
            <person name="Pinto D."/>
            <person name="Vollmers J."/>
            <person name="Rivas-Marin E."/>
            <person name="Kohn T."/>
            <person name="Peeters S.H."/>
            <person name="Heuer A."/>
            <person name="Rast P."/>
            <person name="Oberbeckmann S."/>
            <person name="Bunk B."/>
            <person name="Jeske O."/>
            <person name="Meyerdierks A."/>
            <person name="Storesund J.E."/>
            <person name="Kallscheuer N."/>
            <person name="Luecker S."/>
            <person name="Lage O.M."/>
            <person name="Pohl T."/>
            <person name="Merkel B.J."/>
            <person name="Hornburger P."/>
            <person name="Mueller R.-W."/>
            <person name="Bruemmer F."/>
            <person name="Labrenz M."/>
            <person name="Spormann A.M."/>
            <person name="Op den Camp H."/>
            <person name="Overmann J."/>
            <person name="Amann R."/>
            <person name="Jetten M.S.M."/>
            <person name="Mascher T."/>
            <person name="Medema M.H."/>
            <person name="Devos D.P."/>
            <person name="Kaster A.-K."/>
            <person name="Ovreas L."/>
            <person name="Rohde M."/>
            <person name="Galperin M.Y."/>
            <person name="Jogler C."/>
        </authorList>
    </citation>
    <scope>NUCLEOTIDE SEQUENCE [LARGE SCALE GENOMIC DNA]</scope>
    <source>
        <strain evidence="1 2">V6</strain>
    </source>
</reference>
<sequence length="162" mass="18590">MDEQKKYAAYKKGDRVWQFESWTGSQEILERTVEADSGEDRATVKLYEGPANAVSKVIICRYGDVEAANCILGKIQCMFELESDVRCIVRRDFLKAQNRMDLVEEIDFKRKSLSADLERVSNQLSDVWLHMDSWARGEATSLDFVQSACKSILKNQRAPGWK</sequence>
<evidence type="ECO:0000313" key="1">
    <source>
        <dbReference type="EMBL" id="QDU03109.1"/>
    </source>
</evidence>
<dbReference type="RefSeq" id="WP_145040659.1">
    <property type="nucleotide sequence ID" value="NZ_CP036347.1"/>
</dbReference>
<gene>
    <name evidence="1" type="ORF">V6x_28210</name>
</gene>
<organism evidence="1 2">
    <name type="scientific">Gimesia chilikensis</name>
    <dbReference type="NCBI Taxonomy" id="2605989"/>
    <lineage>
        <taxon>Bacteria</taxon>
        <taxon>Pseudomonadati</taxon>
        <taxon>Planctomycetota</taxon>
        <taxon>Planctomycetia</taxon>
        <taxon>Planctomycetales</taxon>
        <taxon>Planctomycetaceae</taxon>
        <taxon>Gimesia</taxon>
    </lineage>
</organism>
<proteinExistence type="predicted"/>
<accession>A0A517WCX5</accession>